<feature type="domain" description="B12-binding" evidence="6">
    <location>
        <begin position="1"/>
        <end position="143"/>
    </location>
</feature>
<dbReference type="CDD" id="cd02068">
    <property type="entry name" value="radical_SAM_B12_BD"/>
    <property type="match status" value="1"/>
</dbReference>
<dbReference type="PANTHER" id="PTHR43409">
    <property type="entry name" value="ANAEROBIC MAGNESIUM-PROTOPORPHYRIN IX MONOMETHYL ESTER CYCLASE-RELATED"/>
    <property type="match status" value="1"/>
</dbReference>
<dbReference type="GO" id="GO:0051539">
    <property type="term" value="F:4 iron, 4 sulfur cluster binding"/>
    <property type="evidence" value="ECO:0007669"/>
    <property type="project" value="UniProtKB-KW"/>
</dbReference>
<comment type="caution">
    <text evidence="8">The sequence shown here is derived from an EMBL/GenBank/DDBJ whole genome shotgun (WGS) entry which is preliminary data.</text>
</comment>
<evidence type="ECO:0000256" key="1">
    <source>
        <dbReference type="ARBA" id="ARBA00001966"/>
    </source>
</evidence>
<dbReference type="STRING" id="29354.IO98_20920"/>
<proteinExistence type="predicted"/>
<dbReference type="Pfam" id="PF13311">
    <property type="entry name" value="DUF4080"/>
    <property type="match status" value="1"/>
</dbReference>
<evidence type="ECO:0000256" key="3">
    <source>
        <dbReference type="ARBA" id="ARBA00022723"/>
    </source>
</evidence>
<keyword evidence="4" id="KW-0408">Iron</keyword>
<feature type="domain" description="Radical SAM core" evidence="7">
    <location>
        <begin position="189"/>
        <end position="408"/>
    </location>
</feature>
<dbReference type="Gene3D" id="3.80.30.20">
    <property type="entry name" value="tm_1862 like domain"/>
    <property type="match status" value="1"/>
</dbReference>
<dbReference type="SUPFAM" id="SSF102114">
    <property type="entry name" value="Radical SAM enzymes"/>
    <property type="match status" value="1"/>
</dbReference>
<name>A0A084JF05_9FIRM</name>
<dbReference type="PANTHER" id="PTHR43409:SF16">
    <property type="entry name" value="SLR0320 PROTEIN"/>
    <property type="match status" value="1"/>
</dbReference>
<keyword evidence="5" id="KW-0411">Iron-sulfur</keyword>
<dbReference type="InterPro" id="IPR036724">
    <property type="entry name" value="Cobalamin-bd_sf"/>
</dbReference>
<evidence type="ECO:0000256" key="2">
    <source>
        <dbReference type="ARBA" id="ARBA00022691"/>
    </source>
</evidence>
<sequence length="586" mass="68719">MKFLLVALNAKYIHSNPAIYSLKAYAKAHVREPELEDGRFQIETQEYTINNQPDEILKDIFLRKPDVIGFSCYIWNFSYVLELIRDLPKVLPHAEIWLGGPEVSYDAPEILHREPSVYGVMMGEGEETFSEVVRCYLEHNRGNLNGRSSSFQAIDGTAVRDEEGNVVLNPRKTAVDMNSIPFFYKNLEDFENRIIYYESSRGCPFSCSYCLSSLDKSVRLRDSSLVLKELDVFLENRVPQVKFVDRTFNCSRKHTMEIWRHIIEHDNGVTNFHFEISADLLNEEELELMSHMRPGLIQLEIGVQSTNRSTIKEIRRTMDLERLKERVAKINSFGNIHQHLDLIAGLPGEDYQSFRNSFNEVYEMKPEQLQLGFLKVLKGSYLWEKTGEYGVKFKEKAPYEVLSTRWIDYGGILKLKALEEMLEVYGNSGQFRTTLDKLHKEFETPFDMFEALAEYYDKQGYLRISHSRMARYEVLEEFIYSRVPEKRSLYRDLLVYDLYLRENLKSRPVFAADQEPYKDRVRAFFEEEAAAFRYLEEGYEGYEARQLIKMAHVEVFRDGRAVLFDYKKRDALSHNAAAYEIGVWRK</sequence>
<dbReference type="SUPFAM" id="SSF52242">
    <property type="entry name" value="Cobalamin (vitamin B12)-binding domain"/>
    <property type="match status" value="1"/>
</dbReference>
<dbReference type="Gene3D" id="3.40.50.280">
    <property type="entry name" value="Cobalamin-binding domain"/>
    <property type="match status" value="1"/>
</dbReference>
<dbReference type="AlphaFoldDB" id="A0A084JF05"/>
<protein>
    <submittedName>
        <fullName evidence="8">Radical SAM protein</fullName>
    </submittedName>
</protein>
<dbReference type="SMART" id="SM00729">
    <property type="entry name" value="Elp3"/>
    <property type="match status" value="1"/>
</dbReference>
<evidence type="ECO:0000259" key="7">
    <source>
        <dbReference type="PROSITE" id="PS51918"/>
    </source>
</evidence>
<dbReference type="PROSITE" id="PS51918">
    <property type="entry name" value="RADICAL_SAM"/>
    <property type="match status" value="1"/>
</dbReference>
<dbReference type="InterPro" id="IPR051198">
    <property type="entry name" value="BchE-like"/>
</dbReference>
<dbReference type="InterPro" id="IPR023404">
    <property type="entry name" value="rSAM_horseshoe"/>
</dbReference>
<evidence type="ECO:0000313" key="9">
    <source>
        <dbReference type="Proteomes" id="UP000028525"/>
    </source>
</evidence>
<keyword evidence="2" id="KW-0949">S-adenosyl-L-methionine</keyword>
<dbReference type="GO" id="GO:0003824">
    <property type="term" value="F:catalytic activity"/>
    <property type="evidence" value="ECO:0007669"/>
    <property type="project" value="InterPro"/>
</dbReference>
<dbReference type="GO" id="GO:0031419">
    <property type="term" value="F:cobalamin binding"/>
    <property type="evidence" value="ECO:0007669"/>
    <property type="project" value="InterPro"/>
</dbReference>
<evidence type="ECO:0000256" key="5">
    <source>
        <dbReference type="ARBA" id="ARBA00023014"/>
    </source>
</evidence>
<comment type="cofactor">
    <cofactor evidence="1">
        <name>[4Fe-4S] cluster</name>
        <dbReference type="ChEBI" id="CHEBI:49883"/>
    </cofactor>
</comment>
<gene>
    <name evidence="8" type="ORF">IO98_20920</name>
</gene>
<dbReference type="EMBL" id="JPME01000032">
    <property type="protein sequence ID" value="KEZ87539.1"/>
    <property type="molecule type" value="Genomic_DNA"/>
</dbReference>
<evidence type="ECO:0000313" key="8">
    <source>
        <dbReference type="EMBL" id="KEZ87539.1"/>
    </source>
</evidence>
<keyword evidence="9" id="KW-1185">Reference proteome</keyword>
<dbReference type="OrthoDB" id="9801424at2"/>
<evidence type="ECO:0000256" key="4">
    <source>
        <dbReference type="ARBA" id="ARBA00023004"/>
    </source>
</evidence>
<evidence type="ECO:0000259" key="6">
    <source>
        <dbReference type="PROSITE" id="PS51332"/>
    </source>
</evidence>
<dbReference type="SFLD" id="SFLDG01123">
    <property type="entry name" value="methyltransferase_(Class_B)"/>
    <property type="match status" value="1"/>
</dbReference>
<dbReference type="Proteomes" id="UP000028525">
    <property type="component" value="Unassembled WGS sequence"/>
</dbReference>
<dbReference type="PROSITE" id="PS51332">
    <property type="entry name" value="B12_BINDING"/>
    <property type="match status" value="1"/>
</dbReference>
<dbReference type="GO" id="GO:0005829">
    <property type="term" value="C:cytosol"/>
    <property type="evidence" value="ECO:0007669"/>
    <property type="project" value="TreeGrafter"/>
</dbReference>
<dbReference type="InterPro" id="IPR006638">
    <property type="entry name" value="Elp3/MiaA/NifB-like_rSAM"/>
</dbReference>
<organism evidence="8 9">
    <name type="scientific">Lacrimispora celerecrescens</name>
    <dbReference type="NCBI Taxonomy" id="29354"/>
    <lineage>
        <taxon>Bacteria</taxon>
        <taxon>Bacillati</taxon>
        <taxon>Bacillota</taxon>
        <taxon>Clostridia</taxon>
        <taxon>Lachnospirales</taxon>
        <taxon>Lachnospiraceae</taxon>
        <taxon>Lacrimispora</taxon>
    </lineage>
</organism>
<dbReference type="Pfam" id="PF04055">
    <property type="entry name" value="Radical_SAM"/>
    <property type="match status" value="1"/>
</dbReference>
<dbReference type="InterPro" id="IPR025288">
    <property type="entry name" value="DUF4080"/>
</dbReference>
<dbReference type="SFLD" id="SFLDG01082">
    <property type="entry name" value="B12-binding_domain_containing"/>
    <property type="match status" value="1"/>
</dbReference>
<accession>A0A084JF05</accession>
<dbReference type="InterPro" id="IPR007197">
    <property type="entry name" value="rSAM"/>
</dbReference>
<dbReference type="InterPro" id="IPR058240">
    <property type="entry name" value="rSAM_sf"/>
</dbReference>
<dbReference type="GO" id="GO:0046872">
    <property type="term" value="F:metal ion binding"/>
    <property type="evidence" value="ECO:0007669"/>
    <property type="project" value="UniProtKB-KW"/>
</dbReference>
<dbReference type="SFLD" id="SFLDS00029">
    <property type="entry name" value="Radical_SAM"/>
    <property type="match status" value="1"/>
</dbReference>
<dbReference type="RefSeq" id="WP_038284209.1">
    <property type="nucleotide sequence ID" value="NZ_JPME01000032.1"/>
</dbReference>
<keyword evidence="3" id="KW-0479">Metal-binding</keyword>
<reference evidence="8 9" key="1">
    <citation type="submission" date="2014-07" db="EMBL/GenBank/DDBJ databases">
        <title>Draft genome of Clostridium celerecrescens 152B isolated from sediments associated with methane hydrate from Krishna Godavari basin.</title>
        <authorList>
            <person name="Honkalas V.S."/>
            <person name="Dabir A.P."/>
            <person name="Arora P."/>
            <person name="Dhakephalkar P.K."/>
        </authorList>
    </citation>
    <scope>NUCLEOTIDE SEQUENCE [LARGE SCALE GENOMIC DNA]</scope>
    <source>
        <strain evidence="8 9">152B</strain>
    </source>
</reference>
<dbReference type="InterPro" id="IPR034466">
    <property type="entry name" value="Methyltransferase_Class_B"/>
</dbReference>
<dbReference type="Pfam" id="PF02310">
    <property type="entry name" value="B12-binding"/>
    <property type="match status" value="1"/>
</dbReference>
<dbReference type="InterPro" id="IPR006158">
    <property type="entry name" value="Cobalamin-bd"/>
</dbReference>